<dbReference type="AlphaFoldDB" id="A0A2P8H8E4"/>
<keyword evidence="1" id="KW-0472">Membrane</keyword>
<organism evidence="2 3">
    <name type="scientific">Chitinophaga niastensis</name>
    <dbReference type="NCBI Taxonomy" id="536980"/>
    <lineage>
        <taxon>Bacteria</taxon>
        <taxon>Pseudomonadati</taxon>
        <taxon>Bacteroidota</taxon>
        <taxon>Chitinophagia</taxon>
        <taxon>Chitinophagales</taxon>
        <taxon>Chitinophagaceae</taxon>
        <taxon>Chitinophaga</taxon>
    </lineage>
</organism>
<dbReference type="EMBL" id="PYAW01000012">
    <property type="protein sequence ID" value="PSL42474.1"/>
    <property type="molecule type" value="Genomic_DNA"/>
</dbReference>
<gene>
    <name evidence="2" type="ORF">CLV51_1122</name>
</gene>
<keyword evidence="3" id="KW-1185">Reference proteome</keyword>
<keyword evidence="1" id="KW-0812">Transmembrane</keyword>
<evidence type="ECO:0000256" key="1">
    <source>
        <dbReference type="SAM" id="Phobius"/>
    </source>
</evidence>
<dbReference type="RefSeq" id="WP_281261542.1">
    <property type="nucleotide sequence ID" value="NZ_PYAW01000012.1"/>
</dbReference>
<proteinExistence type="predicted"/>
<keyword evidence="1" id="KW-1133">Transmembrane helix</keyword>
<comment type="caution">
    <text evidence="2">The sequence shown here is derived from an EMBL/GenBank/DDBJ whole genome shotgun (WGS) entry which is preliminary data.</text>
</comment>
<evidence type="ECO:0000313" key="3">
    <source>
        <dbReference type="Proteomes" id="UP000240971"/>
    </source>
</evidence>
<evidence type="ECO:0000313" key="2">
    <source>
        <dbReference type="EMBL" id="PSL42474.1"/>
    </source>
</evidence>
<feature type="transmembrane region" description="Helical" evidence="1">
    <location>
        <begin position="20"/>
        <end position="38"/>
    </location>
</feature>
<reference evidence="2 3" key="1">
    <citation type="submission" date="2018-03" db="EMBL/GenBank/DDBJ databases">
        <title>Genomic Encyclopedia of Archaeal and Bacterial Type Strains, Phase II (KMG-II): from individual species to whole genera.</title>
        <authorList>
            <person name="Goeker M."/>
        </authorList>
    </citation>
    <scope>NUCLEOTIDE SEQUENCE [LARGE SCALE GENOMIC DNA]</scope>
    <source>
        <strain evidence="2 3">DSM 24859</strain>
    </source>
</reference>
<sequence>MADKELLEEKPPLFPSWGYWYVFVVTWLALLIALFYLFTKTFS</sequence>
<accession>A0A2P8H8E4</accession>
<dbReference type="Proteomes" id="UP000240971">
    <property type="component" value="Unassembled WGS sequence"/>
</dbReference>
<name>A0A2P8H8E4_CHINA</name>
<protein>
    <submittedName>
        <fullName evidence="2">Uncharacterized protein</fullName>
    </submittedName>
</protein>